<feature type="chain" id="PRO_5003310967" evidence="1">
    <location>
        <begin position="20"/>
        <end position="367"/>
    </location>
</feature>
<dbReference type="KEGG" id="tbe:Trebr_2336"/>
<evidence type="ECO:0000313" key="3">
    <source>
        <dbReference type="Proteomes" id="UP000006546"/>
    </source>
</evidence>
<dbReference type="HOGENOM" id="CLU_754274_0_0_12"/>
<proteinExistence type="predicted"/>
<dbReference type="OrthoDB" id="359777at2"/>
<dbReference type="STRING" id="906968.Trebr_2336"/>
<organism evidence="2 3">
    <name type="scientific">Treponema brennaborense (strain DSM 12168 / CIP 105900 / DD5/3)</name>
    <dbReference type="NCBI Taxonomy" id="906968"/>
    <lineage>
        <taxon>Bacteria</taxon>
        <taxon>Pseudomonadati</taxon>
        <taxon>Spirochaetota</taxon>
        <taxon>Spirochaetia</taxon>
        <taxon>Spirochaetales</taxon>
        <taxon>Treponemataceae</taxon>
        <taxon>Treponema</taxon>
    </lineage>
</organism>
<name>F4LM79_TREBD</name>
<protein>
    <submittedName>
        <fullName evidence="2">Uncharacterized protein</fullName>
    </submittedName>
</protein>
<keyword evidence="1" id="KW-0732">Signal</keyword>
<reference evidence="3" key="1">
    <citation type="submission" date="2011-04" db="EMBL/GenBank/DDBJ databases">
        <title>The complete genome of Treponema brennaborense DSM 12168.</title>
        <authorList>
            <person name="Lucas S."/>
            <person name="Han J."/>
            <person name="Lapidus A."/>
            <person name="Bruce D."/>
            <person name="Goodwin L."/>
            <person name="Pitluck S."/>
            <person name="Peters L."/>
            <person name="Kyrpides N."/>
            <person name="Mavromatis K."/>
            <person name="Ivanova N."/>
            <person name="Mikhailova N."/>
            <person name="Pagani I."/>
            <person name="Teshima H."/>
            <person name="Detter J.C."/>
            <person name="Tapia R."/>
            <person name="Han C."/>
            <person name="Land M."/>
            <person name="Hauser L."/>
            <person name="Markowitz V."/>
            <person name="Cheng J.-F."/>
            <person name="Hugenholtz P."/>
            <person name="Woyke T."/>
            <person name="Wu D."/>
            <person name="Gronow S."/>
            <person name="Wellnitz S."/>
            <person name="Brambilla E."/>
            <person name="Klenk H.-P."/>
            <person name="Eisen J.A."/>
        </authorList>
    </citation>
    <scope>NUCLEOTIDE SEQUENCE [LARGE SCALE GENOMIC DNA]</scope>
    <source>
        <strain evidence="3">DSM 12168 / CIP 105900 / DD5/3</strain>
    </source>
</reference>
<gene>
    <name evidence="2" type="ordered locus">Trebr_2336</name>
</gene>
<dbReference type="AlphaFoldDB" id="F4LM79"/>
<dbReference type="eggNOG" id="ENOG502ZGXY">
    <property type="taxonomic scope" value="Bacteria"/>
</dbReference>
<evidence type="ECO:0000256" key="1">
    <source>
        <dbReference type="SAM" id="SignalP"/>
    </source>
</evidence>
<dbReference type="EMBL" id="CP002696">
    <property type="protein sequence ID" value="AEE17745.1"/>
    <property type="molecule type" value="Genomic_DNA"/>
</dbReference>
<dbReference type="Proteomes" id="UP000006546">
    <property type="component" value="Chromosome"/>
</dbReference>
<keyword evidence="3" id="KW-1185">Reference proteome</keyword>
<accession>F4LM79</accession>
<feature type="signal peptide" evidence="1">
    <location>
        <begin position="1"/>
        <end position="19"/>
    </location>
</feature>
<dbReference type="RefSeq" id="WP_013759446.1">
    <property type="nucleotide sequence ID" value="NC_015500.1"/>
</dbReference>
<evidence type="ECO:0000313" key="2">
    <source>
        <dbReference type="EMBL" id="AEE17745.1"/>
    </source>
</evidence>
<sequence>MKRIIAIALCVCTVAAAFSVDGGALLRGYGEFSGTDFNKKLFRFDGSGWMRTPLTKNGNLVLSAEACYGMEYGTDGQIAHTADLSLFKLGYAAKIGGGNLNVSAGRFSVSDVSGIVFNQPADGVAAAYRNYLLSVTAAANYTGLINSRNTTMIPVPAEPIENTAVYALSVPLVSGMASVSFPELFANQTLSVGIQGYCGIRKIDYQRIYATLSVNGPLSANLFYTASATGEMLFGDTSSPYAGLYGSAELAYYPPVLAAKIALRGESASKNFDTITKYSVSVSDDPCTNITKFGVSGSLNIKAILVLANAHALFTTSSMDYRGFQLDGGTRWQIVSDVQLGASAGYLFPSGEQDGYGKISINALIAL</sequence>